<name>A0A1Y1IEY8_KLENI</name>
<dbReference type="OrthoDB" id="508682at2759"/>
<evidence type="ECO:0000313" key="3">
    <source>
        <dbReference type="Proteomes" id="UP000054558"/>
    </source>
</evidence>
<gene>
    <name evidence="2" type="ORF">KFL_003660110</name>
</gene>
<evidence type="ECO:0000256" key="1">
    <source>
        <dbReference type="SAM" id="MobiDB-lite"/>
    </source>
</evidence>
<dbReference type="Proteomes" id="UP000054558">
    <property type="component" value="Unassembled WGS sequence"/>
</dbReference>
<organism evidence="2 3">
    <name type="scientific">Klebsormidium nitens</name>
    <name type="common">Green alga</name>
    <name type="synonym">Ulothrix nitens</name>
    <dbReference type="NCBI Taxonomy" id="105231"/>
    <lineage>
        <taxon>Eukaryota</taxon>
        <taxon>Viridiplantae</taxon>
        <taxon>Streptophyta</taxon>
        <taxon>Klebsormidiophyceae</taxon>
        <taxon>Klebsormidiales</taxon>
        <taxon>Klebsormidiaceae</taxon>
        <taxon>Klebsormidium</taxon>
    </lineage>
</organism>
<dbReference type="EMBL" id="DF237315">
    <property type="protein sequence ID" value="GAQ87631.1"/>
    <property type="molecule type" value="Genomic_DNA"/>
</dbReference>
<evidence type="ECO:0000313" key="2">
    <source>
        <dbReference type="EMBL" id="GAQ87631.1"/>
    </source>
</evidence>
<sequence>MPATSARREVNRLRRGLEVKAAKRKDKERSLVLTVTLAAEEGKEEKVQALCRGIVEHFRPMVADSKSPVRAFECSQDAYEPSVYHFWQRYDGFVEMNDVYAGPEYTKFLEEVRPLLKGPVALAAYEWVNGQLGHMMNPIGPKGEGGLDDATGQGGSGGGASYKQTAQTDLGNVERESWGMESMQKGIDKVKNMLGLDNLLSGKK</sequence>
<protein>
    <submittedName>
        <fullName evidence="2">Uncharacterized protein</fullName>
    </submittedName>
</protein>
<dbReference type="Gene3D" id="3.30.70.100">
    <property type="match status" value="1"/>
</dbReference>
<dbReference type="OMA" id="TFHFWER"/>
<feature type="region of interest" description="Disordered" evidence="1">
    <location>
        <begin position="139"/>
        <end position="166"/>
    </location>
</feature>
<dbReference type="InterPro" id="IPR011008">
    <property type="entry name" value="Dimeric_a/b-barrel"/>
</dbReference>
<dbReference type="SUPFAM" id="SSF54909">
    <property type="entry name" value="Dimeric alpha+beta barrel"/>
    <property type="match status" value="1"/>
</dbReference>
<accession>A0A1Y1IEY8</accession>
<dbReference type="AlphaFoldDB" id="A0A1Y1IEY8"/>
<keyword evidence="3" id="KW-1185">Reference proteome</keyword>
<reference evidence="2 3" key="1">
    <citation type="journal article" date="2014" name="Nat. Commun.">
        <title>Klebsormidium flaccidum genome reveals primary factors for plant terrestrial adaptation.</title>
        <authorList>
            <person name="Hori K."/>
            <person name="Maruyama F."/>
            <person name="Fujisawa T."/>
            <person name="Togashi T."/>
            <person name="Yamamoto N."/>
            <person name="Seo M."/>
            <person name="Sato S."/>
            <person name="Yamada T."/>
            <person name="Mori H."/>
            <person name="Tajima N."/>
            <person name="Moriyama T."/>
            <person name="Ikeuchi M."/>
            <person name="Watanabe M."/>
            <person name="Wada H."/>
            <person name="Kobayashi K."/>
            <person name="Saito M."/>
            <person name="Masuda T."/>
            <person name="Sasaki-Sekimoto Y."/>
            <person name="Mashiguchi K."/>
            <person name="Awai K."/>
            <person name="Shimojima M."/>
            <person name="Masuda S."/>
            <person name="Iwai M."/>
            <person name="Nobusawa T."/>
            <person name="Narise T."/>
            <person name="Kondo S."/>
            <person name="Saito H."/>
            <person name="Sato R."/>
            <person name="Murakawa M."/>
            <person name="Ihara Y."/>
            <person name="Oshima-Yamada Y."/>
            <person name="Ohtaka K."/>
            <person name="Satoh M."/>
            <person name="Sonobe K."/>
            <person name="Ishii M."/>
            <person name="Ohtani R."/>
            <person name="Kanamori-Sato M."/>
            <person name="Honoki R."/>
            <person name="Miyazaki D."/>
            <person name="Mochizuki H."/>
            <person name="Umetsu J."/>
            <person name="Higashi K."/>
            <person name="Shibata D."/>
            <person name="Kamiya Y."/>
            <person name="Sato N."/>
            <person name="Nakamura Y."/>
            <person name="Tabata S."/>
            <person name="Ida S."/>
            <person name="Kurokawa K."/>
            <person name="Ohta H."/>
        </authorList>
    </citation>
    <scope>NUCLEOTIDE SEQUENCE [LARGE SCALE GENOMIC DNA]</scope>
    <source>
        <strain evidence="2 3">NIES-2285</strain>
    </source>
</reference>
<proteinExistence type="predicted"/>